<proteinExistence type="predicted"/>
<evidence type="ECO:0000313" key="1">
    <source>
        <dbReference type="EMBL" id="UXP33614.1"/>
    </source>
</evidence>
<dbReference type="Proteomes" id="UP001065174">
    <property type="component" value="Chromosome"/>
</dbReference>
<dbReference type="EMBL" id="CP106679">
    <property type="protein sequence ID" value="UXP33614.1"/>
    <property type="molecule type" value="Genomic_DNA"/>
</dbReference>
<gene>
    <name evidence="1" type="ORF">N6H18_06560</name>
</gene>
<keyword evidence="2" id="KW-1185">Reference proteome</keyword>
<name>A0ABY6CUP2_9BACT</name>
<reference evidence="1" key="1">
    <citation type="submission" date="2022-09" db="EMBL/GenBank/DDBJ databases">
        <title>Comparative genomics and taxonomic characterization of three novel marine species of genus Reichenbachiella exhibiting antioxidant and polysaccharide degradation activities.</title>
        <authorList>
            <person name="Muhammad N."/>
            <person name="Lee Y.-J."/>
            <person name="Ko J."/>
            <person name="Kim S.-G."/>
        </authorList>
    </citation>
    <scope>NUCLEOTIDE SEQUENCE</scope>
    <source>
        <strain evidence="1">BKB1-1</strain>
    </source>
</reference>
<organism evidence="1 2">
    <name type="scientific">Reichenbachiella agarivorans</name>
    <dbReference type="NCBI Taxonomy" id="2979464"/>
    <lineage>
        <taxon>Bacteria</taxon>
        <taxon>Pseudomonadati</taxon>
        <taxon>Bacteroidota</taxon>
        <taxon>Cytophagia</taxon>
        <taxon>Cytophagales</taxon>
        <taxon>Reichenbachiellaceae</taxon>
        <taxon>Reichenbachiella</taxon>
    </lineage>
</organism>
<protein>
    <recommendedName>
        <fullName evidence="3">Four helix bundle protein</fullName>
    </recommendedName>
</protein>
<evidence type="ECO:0008006" key="3">
    <source>
        <dbReference type="Google" id="ProtNLM"/>
    </source>
</evidence>
<evidence type="ECO:0000313" key="2">
    <source>
        <dbReference type="Proteomes" id="UP001065174"/>
    </source>
</evidence>
<sequence>MLEYSKTILSKVSFDRTLFEKELLKAITMVGEQIESLKAWCYEKFGNLYPKILDRHFKLSH</sequence>
<accession>A0ABY6CUP2</accession>